<organism evidence="9">
    <name type="scientific">uncultured Solirubrobacteraceae bacterium</name>
    <dbReference type="NCBI Taxonomy" id="1162706"/>
    <lineage>
        <taxon>Bacteria</taxon>
        <taxon>Bacillati</taxon>
        <taxon>Actinomycetota</taxon>
        <taxon>Thermoleophilia</taxon>
        <taxon>Solirubrobacterales</taxon>
        <taxon>Solirubrobacteraceae</taxon>
        <taxon>environmental samples</taxon>
    </lineage>
</organism>
<dbReference type="InterPro" id="IPR004869">
    <property type="entry name" value="MMPL_dom"/>
</dbReference>
<proteinExistence type="predicted"/>
<dbReference type="SUPFAM" id="SSF82866">
    <property type="entry name" value="Multidrug efflux transporter AcrB transmembrane domain"/>
    <property type="match status" value="2"/>
</dbReference>
<dbReference type="AlphaFoldDB" id="A0A6J4TJ85"/>
<dbReference type="EMBL" id="CADCVT010000345">
    <property type="protein sequence ID" value="CAA9524648.1"/>
    <property type="molecule type" value="Genomic_DNA"/>
</dbReference>
<accession>A0A6J4TJ85</accession>
<evidence type="ECO:0000256" key="5">
    <source>
        <dbReference type="ARBA" id="ARBA00023136"/>
    </source>
</evidence>
<feature type="transmembrane region" description="Helical" evidence="7">
    <location>
        <begin position="719"/>
        <end position="740"/>
    </location>
</feature>
<feature type="transmembrane region" description="Helical" evidence="7">
    <location>
        <begin position="324"/>
        <end position="344"/>
    </location>
</feature>
<evidence type="ECO:0000256" key="4">
    <source>
        <dbReference type="ARBA" id="ARBA00022989"/>
    </source>
</evidence>
<evidence type="ECO:0000313" key="9">
    <source>
        <dbReference type="EMBL" id="CAA9524648.1"/>
    </source>
</evidence>
<protein>
    <submittedName>
        <fullName evidence="9">Protein export membrane protein</fullName>
    </submittedName>
</protein>
<evidence type="ECO:0000256" key="6">
    <source>
        <dbReference type="SAM" id="MobiDB-lite"/>
    </source>
</evidence>
<evidence type="ECO:0000256" key="1">
    <source>
        <dbReference type="ARBA" id="ARBA00004651"/>
    </source>
</evidence>
<keyword evidence="4 7" id="KW-1133">Transmembrane helix</keyword>
<dbReference type="InterPro" id="IPR050545">
    <property type="entry name" value="Mycobact_MmpL"/>
</dbReference>
<feature type="transmembrane region" description="Helical" evidence="7">
    <location>
        <begin position="299"/>
        <end position="317"/>
    </location>
</feature>
<evidence type="ECO:0000259" key="8">
    <source>
        <dbReference type="PROSITE" id="PS50156"/>
    </source>
</evidence>
<dbReference type="InterPro" id="IPR000731">
    <property type="entry name" value="SSD"/>
</dbReference>
<evidence type="ECO:0000256" key="3">
    <source>
        <dbReference type="ARBA" id="ARBA00022692"/>
    </source>
</evidence>
<keyword evidence="2" id="KW-1003">Cell membrane</keyword>
<feature type="compositionally biased region" description="Basic and acidic residues" evidence="6">
    <location>
        <begin position="162"/>
        <end position="174"/>
    </location>
</feature>
<gene>
    <name evidence="9" type="ORF">AVDCRST_MAG85-3120</name>
</gene>
<feature type="transmembrane region" description="Helical" evidence="7">
    <location>
        <begin position="747"/>
        <end position="767"/>
    </location>
</feature>
<keyword evidence="3 7" id="KW-0812">Transmembrane</keyword>
<name>A0A6J4TJ85_9ACTN</name>
<feature type="transmembrane region" description="Helical" evidence="7">
    <location>
        <begin position="389"/>
        <end position="411"/>
    </location>
</feature>
<dbReference type="PANTHER" id="PTHR33406:SF13">
    <property type="entry name" value="MEMBRANE PROTEIN YDFJ"/>
    <property type="match status" value="1"/>
</dbReference>
<dbReference type="GO" id="GO:0005886">
    <property type="term" value="C:plasma membrane"/>
    <property type="evidence" value="ECO:0007669"/>
    <property type="project" value="UniProtKB-SubCell"/>
</dbReference>
<reference evidence="9" key="1">
    <citation type="submission" date="2020-02" db="EMBL/GenBank/DDBJ databases">
        <authorList>
            <person name="Meier V. D."/>
        </authorList>
    </citation>
    <scope>NUCLEOTIDE SEQUENCE</scope>
    <source>
        <strain evidence="9">AVDCRST_MAG85</strain>
    </source>
</reference>
<feature type="transmembrane region" description="Helical" evidence="7">
    <location>
        <begin position="417"/>
        <end position="440"/>
    </location>
</feature>
<feature type="region of interest" description="Disordered" evidence="6">
    <location>
        <begin position="142"/>
        <end position="174"/>
    </location>
</feature>
<dbReference type="PROSITE" id="PS50156">
    <property type="entry name" value="SSD"/>
    <property type="match status" value="1"/>
</dbReference>
<feature type="transmembrane region" description="Helical" evidence="7">
    <location>
        <begin position="695"/>
        <end position="713"/>
    </location>
</feature>
<feature type="transmembrane region" description="Helical" evidence="7">
    <location>
        <begin position="822"/>
        <end position="846"/>
    </location>
</feature>
<dbReference type="PANTHER" id="PTHR33406">
    <property type="entry name" value="MEMBRANE PROTEIN MJ1562-RELATED"/>
    <property type="match status" value="1"/>
</dbReference>
<dbReference type="Gene3D" id="1.20.1640.10">
    <property type="entry name" value="Multidrug efflux transporter AcrB transmembrane domain"/>
    <property type="match status" value="2"/>
</dbReference>
<feature type="domain" description="SSD" evidence="8">
    <location>
        <begin position="754"/>
        <end position="845"/>
    </location>
</feature>
<evidence type="ECO:0000256" key="2">
    <source>
        <dbReference type="ARBA" id="ARBA00022475"/>
    </source>
</evidence>
<sequence>MLERVVGFAARRPGRVLAVTVLVTLLCGLAATRLQSSSATDTLVGRSSDSFEATERYYAKFGEDAVFILVRGDLPKLVLTSDLGRLLGLEGCISGNIPAGVTPRGGKDGPCGRLGTDKPVKVVFGPGTFINESVRQLTTELTKQNQEASARSDRAAQAARGLAKEQGRSKAEQDKLAKQARDLVNAEFTKTIVQLALKYGLRGPPRIDDENFVSRLVFDATKAGTPKSRFAYLFPNKQSALIQVRLKPGLSQEERSEAIAQVRRAVQMPDWKLESKAKYVVTGAPVIVNDLAIEIEDSIIVLLIGALLVMAVTLSLVFRARLRLLPLAIALAASALTFGALSLAGASLTMASIAVLPVLIGLAVDYAIQLQSRVEEAGGDVHHMARAGAPTVVTAAAATAAGFMVLLLSPVPMVRGFGFLLVIGIAFALALALVAGTAALSWKPRTSRTLPDQLSSSLRGAGDLLGTAQRGMAQNPASRAIAARASKTGSAAVAFSQRRPERVLAIAAVLAVSGWALDTQTKIESDLTKLVPQNLTALQDLEALQQSTSVGGQLDVVIEADDVADPEVIGWMTRYQKDLLERFGYSEEKGCGKAELCPAFSLPDLFSTPPTSDRQVKALLDVVPPYFSQSVVTPDRRTATMAFGIRLMPLERQYEVMQEMRRRLDPPDGVNAQLAGLPILAAEANEQVSSDWRRLLTLVVGLLAVFVVLRIALRDGRRAAIPLVPILLATGWSSLVLFLLRIPLNPMSVTLGALVIAISTEFSVLLSERYRQERAQGHDPAEAVRRTYRSTGVAVLASGATAIAGFAVLMLSDIRMLRDFGFVTVVDLSVSLLGVLVVLPAVLMLAERNALTQLRFGALRRARSTA</sequence>
<comment type="subcellular location">
    <subcellularLocation>
        <location evidence="1">Cell membrane</location>
        <topology evidence="1">Multi-pass membrane protein</topology>
    </subcellularLocation>
</comment>
<evidence type="ECO:0000256" key="7">
    <source>
        <dbReference type="SAM" id="Phobius"/>
    </source>
</evidence>
<dbReference type="Pfam" id="PF03176">
    <property type="entry name" value="MMPL"/>
    <property type="match status" value="2"/>
</dbReference>
<feature type="transmembrane region" description="Helical" evidence="7">
    <location>
        <begin position="787"/>
        <end position="810"/>
    </location>
</feature>
<keyword evidence="5 7" id="KW-0472">Membrane</keyword>